<dbReference type="SUPFAM" id="SSF48350">
    <property type="entry name" value="GTPase activation domain, GAP"/>
    <property type="match status" value="1"/>
</dbReference>
<dbReference type="Pfam" id="PF00620">
    <property type="entry name" value="RhoGAP"/>
    <property type="match status" value="1"/>
</dbReference>
<feature type="domain" description="Rho-GAP" evidence="2">
    <location>
        <begin position="39"/>
        <end position="248"/>
    </location>
</feature>
<dbReference type="SMART" id="SM00324">
    <property type="entry name" value="RhoGAP"/>
    <property type="match status" value="1"/>
</dbReference>
<evidence type="ECO:0000313" key="4">
    <source>
        <dbReference type="EMBL" id="CCE80720.1"/>
    </source>
</evidence>
<feature type="compositionally biased region" description="Polar residues" evidence="1">
    <location>
        <begin position="374"/>
        <end position="389"/>
    </location>
</feature>
<dbReference type="OrthoDB" id="3196451at2759"/>
<dbReference type="EMBL" id="FO082052">
    <property type="protein sequence ID" value="CCE80720.1"/>
    <property type="molecule type" value="Genomic_DNA"/>
</dbReference>
<sequence length="475" mass="53945">MSTADKIVWSGDARNSRSTLSHKETMKESQRSNMDLLDVDLGRIEVKVPVVMEQCWRYLKARDMLEGVFRISGSTRRVNACYNGRSLASWLAENPSQHDVCSVIKRCLHQYLDGEPLFNEAATGKIKSLYDQYTAKLAVRHDFLFEDSGSVYSFKTAKTSYDSDPLEEFNEALVQYLAHDKETYRIHMFLYLLHNLFFLLQHAASTRMSSWNLAIIFEPYVFSSSNVEHLPYLQRILQIFIQNGNVITDIYASVGSLQSDDNSYLSVESPLTNNVANESFTEGPEIKDHSNRRSFSKRISTLFDGYYNPVGGSTSKKRLSLSFDSLAKSKFSEKASSSEDFSHALTPDDTKAIPRTSFLEHIPTPEPYTASPYVAQSGNSSAKNSTETFSRPRKQPHLHQDASTGSNKRQNRKSFINNLKGLSLHEKPEQSKTQMYNQLNNSTDGIFAPSDPMINNTQKSFLKRSLSLKVRSRKY</sequence>
<dbReference type="PROSITE" id="PS50238">
    <property type="entry name" value="RHOGAP"/>
    <property type="match status" value="1"/>
</dbReference>
<dbReference type="STRING" id="559304.G8YK75"/>
<dbReference type="Gene3D" id="1.10.555.10">
    <property type="entry name" value="Rho GTPase activation protein"/>
    <property type="match status" value="1"/>
</dbReference>
<proteinExistence type="predicted"/>
<dbReference type="InParanoid" id="G8YK75"/>
<evidence type="ECO:0000256" key="1">
    <source>
        <dbReference type="SAM" id="MobiDB-lite"/>
    </source>
</evidence>
<dbReference type="InterPro" id="IPR008936">
    <property type="entry name" value="Rho_GTPase_activation_prot"/>
</dbReference>
<dbReference type="HOGENOM" id="CLU_615418_0_0_1"/>
<dbReference type="Proteomes" id="UP000005222">
    <property type="component" value="Chromosome H"/>
</dbReference>
<dbReference type="EMBL" id="FO082053">
    <property type="protein sequence ID" value="CCE79955.1"/>
    <property type="molecule type" value="Genomic_DNA"/>
</dbReference>
<dbReference type="eggNOG" id="ENOG502RQ7J">
    <property type="taxonomic scope" value="Eukaryota"/>
</dbReference>
<organism evidence="3 5">
    <name type="scientific">Pichia sorbitophila (strain ATCC MYA-4447 / BCRC 22081 / CBS 7064 / NBRC 10061 / NRRL Y-12695)</name>
    <name type="common">Hybrid yeast</name>
    <dbReference type="NCBI Taxonomy" id="559304"/>
    <lineage>
        <taxon>Eukaryota</taxon>
        <taxon>Fungi</taxon>
        <taxon>Dikarya</taxon>
        <taxon>Ascomycota</taxon>
        <taxon>Saccharomycotina</taxon>
        <taxon>Pichiomycetes</taxon>
        <taxon>Debaryomycetaceae</taxon>
        <taxon>Millerozyma</taxon>
    </lineage>
</organism>
<evidence type="ECO:0000313" key="3">
    <source>
        <dbReference type="EMBL" id="CCE79955.1"/>
    </source>
</evidence>
<evidence type="ECO:0000313" key="5">
    <source>
        <dbReference type="Proteomes" id="UP000005222"/>
    </source>
</evidence>
<dbReference type="Proteomes" id="UP000005222">
    <property type="component" value="Chromosome G"/>
</dbReference>
<feature type="compositionally biased region" description="Polar residues" evidence="1">
    <location>
        <begin position="401"/>
        <end position="412"/>
    </location>
</feature>
<gene>
    <name evidence="3" type="primary">Piso0_003048</name>
    <name evidence="3" type="ORF">GNLVRS01_PISO0G03746g</name>
    <name evidence="4" type="ORF">GNLVRS01_PISO0H03747g</name>
</gene>
<name>G8YK75_PICSO</name>
<dbReference type="GO" id="GO:0007165">
    <property type="term" value="P:signal transduction"/>
    <property type="evidence" value="ECO:0007669"/>
    <property type="project" value="InterPro"/>
</dbReference>
<reference evidence="5" key="2">
    <citation type="journal article" date="2012" name="G3 (Bethesda)">
        <title>Pichia sorbitophila, an interspecies yeast hybrid reveals early steps of genome resolution following polyploidization.</title>
        <authorList>
            <person name="Leh Louis V."/>
            <person name="Despons L."/>
            <person name="Friedrich A."/>
            <person name="Martin T."/>
            <person name="Durrens P."/>
            <person name="Casaregola S."/>
            <person name="Neuveglise C."/>
            <person name="Fairhead C."/>
            <person name="Marck C."/>
            <person name="Cruz J.A."/>
            <person name="Straub M.L."/>
            <person name="Kugler V."/>
            <person name="Sacerdot C."/>
            <person name="Uzunov Z."/>
            <person name="Thierry A."/>
            <person name="Weiss S."/>
            <person name="Bleykasten C."/>
            <person name="De Montigny J."/>
            <person name="Jacques N."/>
            <person name="Jung P."/>
            <person name="Lemaire M."/>
            <person name="Mallet S."/>
            <person name="Morel G."/>
            <person name="Richard G.F."/>
            <person name="Sarkar A."/>
            <person name="Savel G."/>
            <person name="Schacherer J."/>
            <person name="Seret M.L."/>
            <person name="Talla E."/>
            <person name="Samson G."/>
            <person name="Jubin C."/>
            <person name="Poulain J."/>
            <person name="Vacherie B."/>
            <person name="Barbe V."/>
            <person name="Pelletier E."/>
            <person name="Sherman D.J."/>
            <person name="Westhof E."/>
            <person name="Weissenbach J."/>
            <person name="Baret P.V."/>
            <person name="Wincker P."/>
            <person name="Gaillardin C."/>
            <person name="Dujon B."/>
            <person name="Souciet J.L."/>
        </authorList>
    </citation>
    <scope>NUCLEOTIDE SEQUENCE [LARGE SCALE GENOMIC DNA]</scope>
    <source>
        <strain evidence="5">ATCC MYA-4447 / BCRC 22081 / CBS 7064 / NBRC 10061 / NRRL Y-12695</strain>
    </source>
</reference>
<reference evidence="3" key="1">
    <citation type="submission" date="2011-10" db="EMBL/GenBank/DDBJ databases">
        <authorList>
            <person name="Genoscope - CEA"/>
        </authorList>
    </citation>
    <scope>NUCLEOTIDE SEQUENCE</scope>
</reference>
<evidence type="ECO:0000259" key="2">
    <source>
        <dbReference type="PROSITE" id="PS50238"/>
    </source>
</evidence>
<accession>G8YK75</accession>
<protein>
    <submittedName>
        <fullName evidence="3">Piso0_003048 protein</fullName>
    </submittedName>
</protein>
<feature type="region of interest" description="Disordered" evidence="1">
    <location>
        <begin position="361"/>
        <end position="412"/>
    </location>
</feature>
<dbReference type="AlphaFoldDB" id="G8YK75"/>
<keyword evidence="5" id="KW-1185">Reference proteome</keyword>
<dbReference type="InterPro" id="IPR000198">
    <property type="entry name" value="RhoGAP_dom"/>
</dbReference>